<name>X7YR32_MYCKA</name>
<comment type="caution">
    <text evidence="2">The sequence shown here is derived from an EMBL/GenBank/DDBJ whole genome shotgun (WGS) entry which is preliminary data.</text>
</comment>
<dbReference type="Proteomes" id="UP000020561">
    <property type="component" value="Unassembled WGS sequence"/>
</dbReference>
<feature type="region of interest" description="Disordered" evidence="1">
    <location>
        <begin position="210"/>
        <end position="369"/>
    </location>
</feature>
<feature type="compositionally biased region" description="Basic and acidic residues" evidence="1">
    <location>
        <begin position="213"/>
        <end position="236"/>
    </location>
</feature>
<reference evidence="2 3" key="1">
    <citation type="submission" date="2013-12" db="EMBL/GenBank/DDBJ databases">
        <authorList>
            <person name="Brown-Elliot B."/>
            <person name="Wallace R."/>
            <person name="Lenaerts A."/>
            <person name="Ordway D."/>
            <person name="DeGroote M.A."/>
            <person name="Parker T."/>
            <person name="Sizemore C."/>
            <person name="Tallon L.J."/>
            <person name="Sadzewicz L.K."/>
            <person name="Sengamalay N."/>
            <person name="Fraser C.M."/>
            <person name="Hine E."/>
            <person name="Shefchek K.A."/>
            <person name="Das S.P."/>
            <person name="Tettelin H."/>
        </authorList>
    </citation>
    <scope>NUCLEOTIDE SEQUENCE [LARGE SCALE GENOMIC DNA]</scope>
    <source>
        <strain evidence="2 3">662</strain>
    </source>
</reference>
<feature type="compositionally biased region" description="Low complexity" evidence="1">
    <location>
        <begin position="320"/>
        <end position="367"/>
    </location>
</feature>
<dbReference type="PATRIC" id="fig|1299326.3.peg.5745"/>
<sequence>MVSVAGGASEGASAAAQAGTHIAHQLYTSGLGATAEAGAVAKEAVTELGSGEFGQALKRAWRPAEQLRESFENIQQFHQDLAQTLGDAVEISYNHYRPRFAAALAGTAGDALLAAHDATVKNWSDHQDKHTAAATAAAKVLGHIKGLQGRIDNLAEAGEEEFNKAVRNRDPLAAMDVWTRYNGLAETSMSEAAGNATSAIRAADFTIPLDVPIPKDGKQTEPGKGDKNPADGDHPADANATPDGSQTATKPATQQTATPPSATPDATQGDVKPPATPQGDGMQTPVTQGRPTMLGQLPQAMSGAAGGGQGGGSGVGGSSMSGLGSAFKPASSMGSSMPTSPASSMPSAPSMPASSSAASPMSNAGSSFQSGLASGMSATGGGNALSNLASPVSVTQQGLPTQQVGGAPAFGSGSAGVPLSAPGGDTGLGSSGASSGGGAAPGGGGTQMMPPAAVGGAAPMAPYSAPGAGAGGAPAGGGSGTAPAASSGQSATAGAAAPGPVVAGGSGATVSAPGVAAMTNVVNPDLLLAQRVLGGLVRGCEDWPAPIAWAVGVVKTAVGSQVVIASSLGGGGYVPSTVFVPATARLAVADPALPFGLAQKWMGCQKPSKILVDHFEQLSRRVAGAELSAMVTTELWPQEPAGVTDFLGVQHRQALGLVRVAPTLDGAHQHRLTALDPVLAQRVSSIGIGSDVSAYAAAQLTAAVIQAAGQPDDTGKPLATVREGNILASVQRGTANDMSWKLYDDLLRDAYGDDHESPDSHAPLDHDGSEVTQALTLWYQHFFCLGRVIELVRLWKGGAVPPLAEIAYCGVQAGFGSVVAATISAIENEIRGRRSGTPS</sequence>
<feature type="region of interest" description="Disordered" evidence="1">
    <location>
        <begin position="468"/>
        <end position="497"/>
    </location>
</feature>
<feature type="compositionally biased region" description="Low complexity" evidence="1">
    <location>
        <begin position="404"/>
        <end position="423"/>
    </location>
</feature>
<dbReference type="EMBL" id="JAOA01000013">
    <property type="protein sequence ID" value="EUA09682.1"/>
    <property type="molecule type" value="Genomic_DNA"/>
</dbReference>
<evidence type="ECO:0000313" key="2">
    <source>
        <dbReference type="EMBL" id="EUA09682.1"/>
    </source>
</evidence>
<proteinExistence type="predicted"/>
<organism evidence="2 3">
    <name type="scientific">Mycobacterium kansasii 662</name>
    <dbReference type="NCBI Taxonomy" id="1299326"/>
    <lineage>
        <taxon>Bacteria</taxon>
        <taxon>Bacillati</taxon>
        <taxon>Actinomycetota</taxon>
        <taxon>Actinomycetes</taxon>
        <taxon>Mycobacteriales</taxon>
        <taxon>Mycobacteriaceae</taxon>
        <taxon>Mycobacterium</taxon>
    </lineage>
</organism>
<accession>X7YR32</accession>
<feature type="compositionally biased region" description="Gly residues" evidence="1">
    <location>
        <begin position="304"/>
        <end position="319"/>
    </location>
</feature>
<dbReference type="AlphaFoldDB" id="X7YR32"/>
<feature type="compositionally biased region" description="Low complexity" evidence="1">
    <location>
        <begin position="246"/>
        <end position="268"/>
    </location>
</feature>
<evidence type="ECO:0000256" key="1">
    <source>
        <dbReference type="SAM" id="MobiDB-lite"/>
    </source>
</evidence>
<feature type="compositionally biased region" description="Low complexity" evidence="1">
    <location>
        <begin position="481"/>
        <end position="497"/>
    </location>
</feature>
<feature type="region of interest" description="Disordered" evidence="1">
    <location>
        <begin position="398"/>
        <end position="451"/>
    </location>
</feature>
<feature type="compositionally biased region" description="Gly residues" evidence="1">
    <location>
        <begin position="468"/>
        <end position="480"/>
    </location>
</feature>
<protein>
    <submittedName>
        <fullName evidence="2">Uncharacterized protein</fullName>
    </submittedName>
</protein>
<gene>
    <name evidence="2" type="ORF">I545_5971</name>
</gene>
<feature type="compositionally biased region" description="Gly residues" evidence="1">
    <location>
        <begin position="424"/>
        <end position="446"/>
    </location>
</feature>
<evidence type="ECO:0000313" key="3">
    <source>
        <dbReference type="Proteomes" id="UP000020561"/>
    </source>
</evidence>